<keyword evidence="1" id="KW-1133">Transmembrane helix</keyword>
<dbReference type="AlphaFoldDB" id="A0A1V8SCX3"/>
<keyword evidence="1" id="KW-0812">Transmembrane</keyword>
<evidence type="ECO:0000313" key="2">
    <source>
        <dbReference type="EMBL" id="OQN97002.1"/>
    </source>
</evidence>
<dbReference type="EMBL" id="NAJO01000059">
    <property type="protein sequence ID" value="OQN97002.1"/>
    <property type="molecule type" value="Genomic_DNA"/>
</dbReference>
<dbReference type="PANTHER" id="PTHR37471:SF1">
    <property type="entry name" value="AB HYDROLASE-1 DOMAIN-CONTAINING PROTEIN"/>
    <property type="match status" value="1"/>
</dbReference>
<feature type="transmembrane region" description="Helical" evidence="1">
    <location>
        <begin position="195"/>
        <end position="219"/>
    </location>
</feature>
<dbReference type="InParanoid" id="A0A1V8SCX3"/>
<dbReference type="STRING" id="1507870.A0A1V8SCX3"/>
<feature type="transmembrane region" description="Helical" evidence="1">
    <location>
        <begin position="12"/>
        <end position="34"/>
    </location>
</feature>
<proteinExistence type="predicted"/>
<dbReference type="SUPFAM" id="SSF53474">
    <property type="entry name" value="alpha/beta-Hydrolases"/>
    <property type="match status" value="1"/>
</dbReference>
<dbReference type="Gene3D" id="3.40.50.1820">
    <property type="entry name" value="alpha/beta hydrolase"/>
    <property type="match status" value="1"/>
</dbReference>
<keyword evidence="3" id="KW-1185">Reference proteome</keyword>
<protein>
    <recommendedName>
        <fullName evidence="4">AB hydrolase-1 domain-containing protein</fullName>
    </recommendedName>
</protein>
<gene>
    <name evidence="2" type="ORF">B0A48_16976</name>
</gene>
<dbReference type="InterPro" id="IPR029058">
    <property type="entry name" value="AB_hydrolase_fold"/>
</dbReference>
<comment type="caution">
    <text evidence="2">The sequence shown here is derived from an EMBL/GenBank/DDBJ whole genome shotgun (WGS) entry which is preliminary data.</text>
</comment>
<name>A0A1V8SCX3_9PEZI</name>
<dbReference type="Proteomes" id="UP000192596">
    <property type="component" value="Unassembled WGS sequence"/>
</dbReference>
<accession>A0A1V8SCX3</accession>
<keyword evidence="1" id="KW-0472">Membrane</keyword>
<dbReference type="OrthoDB" id="6431331at2759"/>
<evidence type="ECO:0000313" key="3">
    <source>
        <dbReference type="Proteomes" id="UP000192596"/>
    </source>
</evidence>
<feature type="transmembrane region" description="Helical" evidence="1">
    <location>
        <begin position="54"/>
        <end position="76"/>
    </location>
</feature>
<sequence length="526" mass="58809">MLIHNSLSNYLFIRSAIFFLRSITPLSILYTIVVVPTTIAIDVRDPSSRRAPRILVPLVVGIYPFAESLFYLLAYLPLRSRLQAPATHPVAHGHKERNLLFALILGSVTDVRRYLSGWFYGVPVEEISRQGVRDFVAWSLLNEHYEGLTSDLEAEIEGYVDELQGRLEVDLRDGVTGAKPLRTTFDEVRMAHRPLMWYGIVGVVDAFVHIRMLLASFAYCRPALTTTLSVFPPRPLALLGHKQSNSGPLAYWYRPHTSTTKLPVVFLHGIGVGLYTYVDFLNQINGSARGGDKDALLDEGQIGLIVVEILPISARICAPALTTPETKAALHEMLASHGWTDFVLVGHSYGTALASTLLRDPLWTPRMKATMLMDPICFLLHLPNIAYNFTRRPPHNAAEHMLQYFSSLDPLISHTLSRRFFWSEYSLWLEDLPSTLPIVITLSGVDLIVPVREVGAYLTAGELETGDVDGAKGKRGRDVRTWQEGSRQVLWFDELNHAGLFAEGWAREKVAGIVRDLCGEAVGREI</sequence>
<evidence type="ECO:0008006" key="4">
    <source>
        <dbReference type="Google" id="ProtNLM"/>
    </source>
</evidence>
<dbReference type="PANTHER" id="PTHR37471">
    <property type="entry name" value="UNNAMED PRODUCT"/>
    <property type="match status" value="1"/>
</dbReference>
<reference evidence="3" key="1">
    <citation type="submission" date="2017-03" db="EMBL/GenBank/DDBJ databases">
        <title>Genomes of endolithic fungi from Antarctica.</title>
        <authorList>
            <person name="Coleine C."/>
            <person name="Masonjones S."/>
            <person name="Stajich J.E."/>
        </authorList>
    </citation>
    <scope>NUCLEOTIDE SEQUENCE [LARGE SCALE GENOMIC DNA]</scope>
    <source>
        <strain evidence="3">CCFEE 5527</strain>
    </source>
</reference>
<organism evidence="2 3">
    <name type="scientific">Cryoendolithus antarcticus</name>
    <dbReference type="NCBI Taxonomy" id="1507870"/>
    <lineage>
        <taxon>Eukaryota</taxon>
        <taxon>Fungi</taxon>
        <taxon>Dikarya</taxon>
        <taxon>Ascomycota</taxon>
        <taxon>Pezizomycotina</taxon>
        <taxon>Dothideomycetes</taxon>
        <taxon>Dothideomycetidae</taxon>
        <taxon>Cladosporiales</taxon>
        <taxon>Cladosporiaceae</taxon>
        <taxon>Cryoendolithus</taxon>
    </lineage>
</organism>
<evidence type="ECO:0000256" key="1">
    <source>
        <dbReference type="SAM" id="Phobius"/>
    </source>
</evidence>